<sequence length="605" mass="67570">MKGISHWTIWRRLFSMARPTSMAEMLVMAALALCIFFGKWLDVASIKRRGMIINSLGDVKGVGAVDVSSICSNAVTFFVFRTLSSVLIESKSILFSVIANRIVEDMTTRVLHLAIHSAHSYEIKPTNLNRVVERGNKKVCKVLGKILTIAVPAFYNLILLFREVYAMFGTRYFFPALLTVVVYTGYTYVALRIRSRYKRRINHADNLVSKRIHECISNIDLVRACCCEEMEESRVAEVMRRMWGLKLYDKGCVGVINFGQRTLFTILFVYTVLKGIQDASASAMAVGDLATLFSFVLSIDTSMWTLGTIARDMGFWMTDCTDLLTLYDGLERDVEESSGAALQNAARKPGSLWMPEHSKSLSGTGESEGGRGVAAIEFEDVKFSYPRSTGVLKGLSFRVMRGERVGIIGRSGCGKSTIVKLLLMLHRYSGSIRVDGSEIREMCPRALRSSIGCILQDALFFDESILYNVRYGNSEAGMSEVLKGCRDAGLCEVIRKKGLDSRMGDLSGGEAQMACIARCLAKDPPMMLLDEATSKLDGYVEKRVFELLMSLEGKTIVMIFHDLWMTEHMDKIIVVEDGRAVEVGRHCELMEAGGVYWRMKTMGYS</sequence>
<protein>
    <submittedName>
        <fullName evidence="11">ABC transporter</fullName>
    </submittedName>
</protein>
<dbReference type="PANTHER" id="PTHR24221">
    <property type="entry name" value="ATP-BINDING CASSETTE SUB-FAMILY B"/>
    <property type="match status" value="1"/>
</dbReference>
<evidence type="ECO:0000256" key="6">
    <source>
        <dbReference type="ARBA" id="ARBA00023136"/>
    </source>
</evidence>
<feature type="transmembrane region" description="Helical" evidence="8">
    <location>
        <begin position="173"/>
        <end position="191"/>
    </location>
</feature>
<keyword evidence="6 8" id="KW-0472">Membrane</keyword>
<dbReference type="Proteomes" id="UP001217963">
    <property type="component" value="Chromosome I"/>
</dbReference>
<dbReference type="InterPro" id="IPR003439">
    <property type="entry name" value="ABC_transporter-like_ATP-bd"/>
</dbReference>
<keyword evidence="5 8" id="KW-1133">Transmembrane helix</keyword>
<feature type="transmembrane region" description="Helical" evidence="8">
    <location>
        <begin position="279"/>
        <end position="299"/>
    </location>
</feature>
<dbReference type="EMBL" id="CP119062">
    <property type="protein sequence ID" value="WEL37763.1"/>
    <property type="molecule type" value="Genomic_DNA"/>
</dbReference>
<dbReference type="PANTHER" id="PTHR24221:SF503">
    <property type="entry name" value="MITOCHONDRIAL POTASSIUM CHANNEL ATP-BINDING SUBUNIT"/>
    <property type="match status" value="1"/>
</dbReference>
<dbReference type="InterPro" id="IPR039421">
    <property type="entry name" value="Type_1_exporter"/>
</dbReference>
<evidence type="ECO:0000256" key="3">
    <source>
        <dbReference type="ARBA" id="ARBA00022741"/>
    </source>
</evidence>
<dbReference type="InterPro" id="IPR017871">
    <property type="entry name" value="ABC_transporter-like_CS"/>
</dbReference>
<feature type="transmembrane region" description="Helical" evidence="8">
    <location>
        <begin position="251"/>
        <end position="273"/>
    </location>
</feature>
<evidence type="ECO:0000256" key="2">
    <source>
        <dbReference type="ARBA" id="ARBA00022692"/>
    </source>
</evidence>
<feature type="transmembrane region" description="Helical" evidence="8">
    <location>
        <begin position="20"/>
        <end position="41"/>
    </location>
</feature>
<comment type="subcellular location">
    <subcellularLocation>
        <location evidence="1">Membrane</location>
        <topology evidence="1">Multi-pass membrane protein</topology>
    </subcellularLocation>
</comment>
<feature type="transmembrane region" description="Helical" evidence="8">
    <location>
        <begin position="142"/>
        <end position="161"/>
    </location>
</feature>
<evidence type="ECO:0000256" key="4">
    <source>
        <dbReference type="ARBA" id="ARBA00022840"/>
    </source>
</evidence>
<evidence type="ECO:0000259" key="10">
    <source>
        <dbReference type="PROSITE" id="PS50929"/>
    </source>
</evidence>
<reference evidence="11 12" key="1">
    <citation type="submission" date="2023-02" db="EMBL/GenBank/DDBJ databases">
        <title>Encephalitozoon hellem ATCC 50451 complete genome.</title>
        <authorList>
            <person name="Mascarenhas dos Santos A.C."/>
            <person name="Julian A.T."/>
            <person name="Pombert J.-F."/>
        </authorList>
    </citation>
    <scope>NUCLEOTIDE SEQUENCE [LARGE SCALE GENOMIC DNA]</scope>
    <source>
        <strain evidence="11 12">ATCC 50451</strain>
    </source>
</reference>
<dbReference type="InterPro" id="IPR036640">
    <property type="entry name" value="ABC1_TM_sf"/>
</dbReference>
<dbReference type="SUPFAM" id="SSF90123">
    <property type="entry name" value="ABC transporter transmembrane region"/>
    <property type="match status" value="1"/>
</dbReference>
<dbReference type="Gene3D" id="3.40.50.300">
    <property type="entry name" value="P-loop containing nucleotide triphosphate hydrolases"/>
    <property type="match status" value="1"/>
</dbReference>
<dbReference type="PROSITE" id="PS50929">
    <property type="entry name" value="ABC_TM1F"/>
    <property type="match status" value="1"/>
</dbReference>
<name>A0ABY8CFV4_ENCHE</name>
<dbReference type="PROSITE" id="PS00211">
    <property type="entry name" value="ABC_TRANSPORTER_1"/>
    <property type="match status" value="1"/>
</dbReference>
<evidence type="ECO:0000256" key="1">
    <source>
        <dbReference type="ARBA" id="ARBA00004141"/>
    </source>
</evidence>
<gene>
    <name evidence="11" type="ORF">PFJ87_01g00150</name>
</gene>
<dbReference type="InterPro" id="IPR003593">
    <property type="entry name" value="AAA+_ATPase"/>
</dbReference>
<evidence type="ECO:0000256" key="8">
    <source>
        <dbReference type="SAM" id="Phobius"/>
    </source>
</evidence>
<dbReference type="Gene3D" id="1.20.1560.10">
    <property type="entry name" value="ABC transporter type 1, transmembrane domain"/>
    <property type="match status" value="1"/>
</dbReference>
<dbReference type="SUPFAM" id="SSF52540">
    <property type="entry name" value="P-loop containing nucleoside triphosphate hydrolases"/>
    <property type="match status" value="1"/>
</dbReference>
<keyword evidence="12" id="KW-1185">Reference proteome</keyword>
<keyword evidence="4" id="KW-0067">ATP-binding</keyword>
<feature type="region of interest" description="Disordered" evidence="7">
    <location>
        <begin position="346"/>
        <end position="369"/>
    </location>
</feature>
<evidence type="ECO:0000313" key="11">
    <source>
        <dbReference type="EMBL" id="WEL37763.1"/>
    </source>
</evidence>
<keyword evidence="2 8" id="KW-0812">Transmembrane</keyword>
<accession>A0ABY8CFV4</accession>
<dbReference type="Pfam" id="PF00664">
    <property type="entry name" value="ABC_membrane"/>
    <property type="match status" value="1"/>
</dbReference>
<proteinExistence type="predicted"/>
<evidence type="ECO:0000313" key="12">
    <source>
        <dbReference type="Proteomes" id="UP001217963"/>
    </source>
</evidence>
<evidence type="ECO:0000256" key="7">
    <source>
        <dbReference type="SAM" id="MobiDB-lite"/>
    </source>
</evidence>
<dbReference type="SMART" id="SM00382">
    <property type="entry name" value="AAA"/>
    <property type="match status" value="1"/>
</dbReference>
<dbReference type="Pfam" id="PF00005">
    <property type="entry name" value="ABC_tran"/>
    <property type="match status" value="1"/>
</dbReference>
<keyword evidence="3" id="KW-0547">Nucleotide-binding</keyword>
<evidence type="ECO:0000256" key="5">
    <source>
        <dbReference type="ARBA" id="ARBA00022989"/>
    </source>
</evidence>
<organism evidence="11 12">
    <name type="scientific">Encephalitozoon hellem</name>
    <name type="common">Microsporidian parasite</name>
    <dbReference type="NCBI Taxonomy" id="27973"/>
    <lineage>
        <taxon>Eukaryota</taxon>
        <taxon>Fungi</taxon>
        <taxon>Fungi incertae sedis</taxon>
        <taxon>Microsporidia</taxon>
        <taxon>Unikaryonidae</taxon>
        <taxon>Encephalitozoon</taxon>
    </lineage>
</organism>
<dbReference type="PROSITE" id="PS50893">
    <property type="entry name" value="ABC_TRANSPORTER_2"/>
    <property type="match status" value="1"/>
</dbReference>
<dbReference type="InterPro" id="IPR027417">
    <property type="entry name" value="P-loop_NTPase"/>
</dbReference>
<feature type="domain" description="ABC transmembrane type-1" evidence="10">
    <location>
        <begin position="27"/>
        <end position="318"/>
    </location>
</feature>
<dbReference type="InterPro" id="IPR011527">
    <property type="entry name" value="ABC1_TM_dom"/>
</dbReference>
<feature type="domain" description="ABC transporter" evidence="9">
    <location>
        <begin position="376"/>
        <end position="602"/>
    </location>
</feature>
<evidence type="ECO:0000259" key="9">
    <source>
        <dbReference type="PROSITE" id="PS50893"/>
    </source>
</evidence>